<evidence type="ECO:0000313" key="2">
    <source>
        <dbReference type="EMBL" id="KAK7929203.1"/>
    </source>
</evidence>
<gene>
    <name evidence="2" type="ORF">WMY93_005598</name>
</gene>
<dbReference type="InterPro" id="IPR022082">
    <property type="entry name" value="Noelin_dom"/>
</dbReference>
<dbReference type="Pfam" id="PF12308">
    <property type="entry name" value="Noelin-1"/>
    <property type="match status" value="1"/>
</dbReference>
<keyword evidence="3" id="KW-1185">Reference proteome</keyword>
<proteinExistence type="predicted"/>
<dbReference type="AlphaFoldDB" id="A0AAW0PNQ3"/>
<feature type="domain" description="Noelin" evidence="1">
    <location>
        <begin position="51"/>
        <end position="147"/>
    </location>
</feature>
<dbReference type="Proteomes" id="UP001460270">
    <property type="component" value="Unassembled WGS sequence"/>
</dbReference>
<comment type="caution">
    <text evidence="2">The sequence shown here is derived from an EMBL/GenBank/DDBJ whole genome shotgun (WGS) entry which is preliminary data.</text>
</comment>
<dbReference type="EMBL" id="JBBPFD010000004">
    <property type="protein sequence ID" value="KAK7929203.1"/>
    <property type="molecule type" value="Genomic_DNA"/>
</dbReference>
<reference evidence="3" key="1">
    <citation type="submission" date="2024-04" db="EMBL/GenBank/DDBJ databases">
        <title>Salinicola lusitanus LLJ914,a marine bacterium isolated from the Okinawa Trough.</title>
        <authorList>
            <person name="Li J."/>
        </authorList>
    </citation>
    <scope>NUCLEOTIDE SEQUENCE [LARGE SCALE GENOMIC DNA]</scope>
</reference>
<organism evidence="2 3">
    <name type="scientific">Mugilogobius chulae</name>
    <name type="common">yellowstripe goby</name>
    <dbReference type="NCBI Taxonomy" id="88201"/>
    <lineage>
        <taxon>Eukaryota</taxon>
        <taxon>Metazoa</taxon>
        <taxon>Chordata</taxon>
        <taxon>Craniata</taxon>
        <taxon>Vertebrata</taxon>
        <taxon>Euteleostomi</taxon>
        <taxon>Actinopterygii</taxon>
        <taxon>Neopterygii</taxon>
        <taxon>Teleostei</taxon>
        <taxon>Neoteleostei</taxon>
        <taxon>Acanthomorphata</taxon>
        <taxon>Gobiaria</taxon>
        <taxon>Gobiiformes</taxon>
        <taxon>Gobioidei</taxon>
        <taxon>Gobiidae</taxon>
        <taxon>Gobionellinae</taxon>
        <taxon>Mugilogobius</taxon>
    </lineage>
</organism>
<protein>
    <recommendedName>
        <fullName evidence="1">Noelin domain-containing protein</fullName>
    </recommendedName>
</protein>
<name>A0AAW0PNQ3_9GOBI</name>
<evidence type="ECO:0000313" key="3">
    <source>
        <dbReference type="Proteomes" id="UP001460270"/>
    </source>
</evidence>
<accession>A0AAW0PNQ3</accession>
<evidence type="ECO:0000259" key="1">
    <source>
        <dbReference type="Pfam" id="PF12308"/>
    </source>
</evidence>
<sequence length="177" mass="19406">MSVPMLKIGAVLSTMAMVTNWMSQTLPSLVGLNGTMPEGTTERFVSGLYPGSEEGWQVYSTASDPDGRCVCTVVAPAQNLCKRDPRTRQLRQLTEQVQNVSQSLEVVDLRTSRDLQYVRDSEPLLRGVDGRLHSYVNNPRAVTPKVYSPDSGPCLVLTLVRFSPDSGPCLVLTLVHV</sequence>